<dbReference type="SMART" id="SM00471">
    <property type="entry name" value="HDc"/>
    <property type="match status" value="1"/>
</dbReference>
<dbReference type="AlphaFoldDB" id="A0A4Y8Q1Y9"/>
<dbReference type="GO" id="GO:0007165">
    <property type="term" value="P:signal transduction"/>
    <property type="evidence" value="ECO:0007669"/>
    <property type="project" value="InterPro"/>
</dbReference>
<dbReference type="Pfam" id="PF00672">
    <property type="entry name" value="HAMP"/>
    <property type="match status" value="1"/>
</dbReference>
<feature type="transmembrane region" description="Helical" evidence="4">
    <location>
        <begin position="12"/>
        <end position="30"/>
    </location>
</feature>
<feature type="domain" description="HD-GYP" evidence="7">
    <location>
        <begin position="304"/>
        <end position="502"/>
    </location>
</feature>
<comment type="caution">
    <text evidence="8">The sequence shown here is derived from an EMBL/GenBank/DDBJ whole genome shotgun (WGS) entry which is preliminary data.</text>
</comment>
<evidence type="ECO:0000256" key="4">
    <source>
        <dbReference type="SAM" id="Phobius"/>
    </source>
</evidence>
<keyword evidence="2" id="KW-1003">Cell membrane</keyword>
<dbReference type="CDD" id="cd06225">
    <property type="entry name" value="HAMP"/>
    <property type="match status" value="1"/>
</dbReference>
<feature type="transmembrane region" description="Helical" evidence="4">
    <location>
        <begin position="104"/>
        <end position="124"/>
    </location>
</feature>
<dbReference type="InterPro" id="IPR003660">
    <property type="entry name" value="HAMP_dom"/>
</dbReference>
<keyword evidence="4" id="KW-1133">Transmembrane helix</keyword>
<sequence length="508" mass="57094">MPIYQKLLKNLLWNYIFGSTVAVLGVGSIITFNTLEVSGREVWLLSFLLFSSLVMMISLESFVFFRDLKPIRTLFQDERPQPETLRRAYFQTHRFPTLAVKRTLGPHLLGLSVPAIIQMVVYIYCGWVDLPYYYIGIAGVGALLVASMHALIEFFLTNQAIRPVLIHIRQVAFELHGEDLSLDGRVLVSIQRKFQLSAFLIGTFPLFLFSLATQIRLGGLEGGADYWKWAAIILVLGIAFASLGAWLLSRDIQDPIRKLYQSMGAVQNGDFNTRAADIYSDEFSRLIAGFNHMVSGLKSRERMNDQLLQSYFRTLAAALDARDPYTAGHSERVAAYSVRIGRLAQLADAEMDILHKSALLHDIGKIGVRDDVLLKEGRLTDEEFAMIKLHPVLGETILRQIEPAEAMAELLPGVRSHHERYDGRGYPDGLAGKDIPLLGRIIAIADAYDAMTSDRPYRKGMAVERALNILDEGRGTQWDPVLTELFVTFMRHQSPAEEDSEVTTWAIS</sequence>
<comment type="subcellular location">
    <subcellularLocation>
        <location evidence="1">Cell membrane</location>
    </subcellularLocation>
</comment>
<keyword evidence="4" id="KW-0812">Transmembrane</keyword>
<evidence type="ECO:0000256" key="3">
    <source>
        <dbReference type="ARBA" id="ARBA00023136"/>
    </source>
</evidence>
<evidence type="ECO:0008006" key="10">
    <source>
        <dbReference type="Google" id="ProtNLM"/>
    </source>
</evidence>
<dbReference type="SMART" id="SM00304">
    <property type="entry name" value="HAMP"/>
    <property type="match status" value="1"/>
</dbReference>
<gene>
    <name evidence="8" type="ORF">B5M42_11575</name>
</gene>
<dbReference type="SUPFAM" id="SSF109604">
    <property type="entry name" value="HD-domain/PDEase-like"/>
    <property type="match status" value="1"/>
</dbReference>
<dbReference type="CDD" id="cd00077">
    <property type="entry name" value="HDc"/>
    <property type="match status" value="1"/>
</dbReference>
<dbReference type="PROSITE" id="PS51832">
    <property type="entry name" value="HD_GYP"/>
    <property type="match status" value="1"/>
</dbReference>
<organism evidence="8 9">
    <name type="scientific">Paenibacillus athensensis</name>
    <dbReference type="NCBI Taxonomy" id="1967502"/>
    <lineage>
        <taxon>Bacteria</taxon>
        <taxon>Bacillati</taxon>
        <taxon>Bacillota</taxon>
        <taxon>Bacilli</taxon>
        <taxon>Bacillales</taxon>
        <taxon>Paenibacillaceae</taxon>
        <taxon>Paenibacillus</taxon>
    </lineage>
</organism>
<dbReference type="Gene3D" id="6.10.340.10">
    <property type="match status" value="1"/>
</dbReference>
<accession>A0A4Y8Q1Y9</accession>
<feature type="transmembrane region" description="Helical" evidence="4">
    <location>
        <begin position="42"/>
        <end position="65"/>
    </location>
</feature>
<feature type="transmembrane region" description="Helical" evidence="4">
    <location>
        <begin position="130"/>
        <end position="152"/>
    </location>
</feature>
<feature type="domain" description="HD" evidence="6">
    <location>
        <begin position="326"/>
        <end position="451"/>
    </location>
</feature>
<dbReference type="GO" id="GO:0005886">
    <property type="term" value="C:plasma membrane"/>
    <property type="evidence" value="ECO:0007669"/>
    <property type="project" value="UniProtKB-SubCell"/>
</dbReference>
<keyword evidence="9" id="KW-1185">Reference proteome</keyword>
<name>A0A4Y8Q1Y9_9BACL</name>
<dbReference type="PANTHER" id="PTHR43155">
    <property type="entry name" value="CYCLIC DI-GMP PHOSPHODIESTERASE PA4108-RELATED"/>
    <property type="match status" value="1"/>
</dbReference>
<reference evidence="8 9" key="1">
    <citation type="submission" date="2017-03" db="EMBL/GenBank/DDBJ databases">
        <title>Isolation of Levoglucosan Utilizing Bacteria.</title>
        <authorList>
            <person name="Arya A.S."/>
        </authorList>
    </citation>
    <scope>NUCLEOTIDE SEQUENCE [LARGE SCALE GENOMIC DNA]</scope>
    <source>
        <strain evidence="8 9">MEC069</strain>
    </source>
</reference>
<dbReference type="InterPro" id="IPR037522">
    <property type="entry name" value="HD_GYP_dom"/>
</dbReference>
<evidence type="ECO:0000256" key="1">
    <source>
        <dbReference type="ARBA" id="ARBA00004236"/>
    </source>
</evidence>
<protein>
    <recommendedName>
        <fullName evidence="10">Chemotaxis protein CheY</fullName>
    </recommendedName>
</protein>
<dbReference type="InterPro" id="IPR003607">
    <property type="entry name" value="HD/PDEase_dom"/>
</dbReference>
<dbReference type="PANTHER" id="PTHR43155:SF2">
    <property type="entry name" value="CYCLIC DI-GMP PHOSPHODIESTERASE PA4108"/>
    <property type="match status" value="1"/>
</dbReference>
<feature type="domain" description="HAMP" evidence="5">
    <location>
        <begin position="250"/>
        <end position="302"/>
    </location>
</feature>
<dbReference type="Proteomes" id="UP000298246">
    <property type="component" value="Unassembled WGS sequence"/>
</dbReference>
<evidence type="ECO:0000259" key="5">
    <source>
        <dbReference type="PROSITE" id="PS50885"/>
    </source>
</evidence>
<dbReference type="Pfam" id="PF13487">
    <property type="entry name" value="HD_5"/>
    <property type="match status" value="1"/>
</dbReference>
<evidence type="ECO:0000259" key="6">
    <source>
        <dbReference type="PROSITE" id="PS51831"/>
    </source>
</evidence>
<feature type="transmembrane region" description="Helical" evidence="4">
    <location>
        <begin position="194"/>
        <end position="215"/>
    </location>
</feature>
<evidence type="ECO:0000313" key="9">
    <source>
        <dbReference type="Proteomes" id="UP000298246"/>
    </source>
</evidence>
<dbReference type="SUPFAM" id="SSF158472">
    <property type="entry name" value="HAMP domain-like"/>
    <property type="match status" value="1"/>
</dbReference>
<dbReference type="OrthoDB" id="9759601at2"/>
<dbReference type="InterPro" id="IPR006674">
    <property type="entry name" value="HD_domain"/>
</dbReference>
<dbReference type="PROSITE" id="PS51831">
    <property type="entry name" value="HD"/>
    <property type="match status" value="1"/>
</dbReference>
<dbReference type="Gene3D" id="1.10.3210.10">
    <property type="entry name" value="Hypothetical protein af1432"/>
    <property type="match status" value="1"/>
</dbReference>
<keyword evidence="3 4" id="KW-0472">Membrane</keyword>
<dbReference type="PROSITE" id="PS50885">
    <property type="entry name" value="HAMP"/>
    <property type="match status" value="1"/>
</dbReference>
<evidence type="ECO:0000256" key="2">
    <source>
        <dbReference type="ARBA" id="ARBA00022475"/>
    </source>
</evidence>
<feature type="transmembrane region" description="Helical" evidence="4">
    <location>
        <begin position="227"/>
        <end position="248"/>
    </location>
</feature>
<proteinExistence type="predicted"/>
<evidence type="ECO:0000313" key="8">
    <source>
        <dbReference type="EMBL" id="TFE87838.1"/>
    </source>
</evidence>
<dbReference type="RefSeq" id="WP_134752921.1">
    <property type="nucleotide sequence ID" value="NZ_MYFO02000012.1"/>
</dbReference>
<evidence type="ECO:0000259" key="7">
    <source>
        <dbReference type="PROSITE" id="PS51832"/>
    </source>
</evidence>
<dbReference type="EMBL" id="MYFO01000012">
    <property type="protein sequence ID" value="TFE87838.1"/>
    <property type="molecule type" value="Genomic_DNA"/>
</dbReference>